<keyword evidence="2" id="KW-1185">Reference proteome</keyword>
<protein>
    <submittedName>
        <fullName evidence="1">Uncharacterized protein</fullName>
    </submittedName>
</protein>
<dbReference type="EMBL" id="CP029490">
    <property type="protein sequence ID" value="AWN21695.1"/>
    <property type="molecule type" value="Genomic_DNA"/>
</dbReference>
<dbReference type="RefSeq" id="WP_002960560.1">
    <property type="nucleotide sequence ID" value="NZ_CP029490.1"/>
</dbReference>
<accession>A0ABN5LKX9</accession>
<evidence type="ECO:0000313" key="2">
    <source>
        <dbReference type="Proteomes" id="UP000245369"/>
    </source>
</evidence>
<organism evidence="1 2">
    <name type="scientific">Streptococcus sobrinus</name>
    <dbReference type="NCBI Taxonomy" id="1310"/>
    <lineage>
        <taxon>Bacteria</taxon>
        <taxon>Bacillati</taxon>
        <taxon>Bacillota</taxon>
        <taxon>Bacilli</taxon>
        <taxon>Lactobacillales</taxon>
        <taxon>Streptococcaceae</taxon>
        <taxon>Streptococcus</taxon>
    </lineage>
</organism>
<proteinExistence type="predicted"/>
<dbReference type="GeneID" id="93924909"/>
<reference evidence="1 2" key="1">
    <citation type="submission" date="2018-05" db="EMBL/GenBank/DDBJ databases">
        <title>Complete genome sequences of Streptococcus sobrinus.</title>
        <authorList>
            <person name="Sales M."/>
            <person name="Jensen P.A."/>
        </authorList>
    </citation>
    <scope>NUCLEOTIDE SEQUENCE [LARGE SCALE GENOMIC DNA]</scope>
    <source>
        <strain evidence="1 2">SL1</strain>
    </source>
</reference>
<name>A0ABN5LKX9_9STRE</name>
<dbReference type="Proteomes" id="UP000245369">
    <property type="component" value="Chromosome"/>
</dbReference>
<sequence length="82" mass="9619">MKHNKLNQENLLFLSPVFCKIKLGLDSPTSFWEERETVLTLADYNQDYLWVQIRLGAPVHLHPIFHLSPLFSSLDKKGYQTF</sequence>
<gene>
    <name evidence="1" type="ORF">DK182_10385</name>
</gene>
<evidence type="ECO:0000313" key="1">
    <source>
        <dbReference type="EMBL" id="AWN21695.1"/>
    </source>
</evidence>